<comment type="catalytic activity">
    <reaction evidence="3">
        <text>5,6-dihydrouracil + H2O = 3-(carbamoylamino)propanoate + H(+)</text>
        <dbReference type="Rhea" id="RHEA:16121"/>
        <dbReference type="ChEBI" id="CHEBI:11892"/>
        <dbReference type="ChEBI" id="CHEBI:15377"/>
        <dbReference type="ChEBI" id="CHEBI:15378"/>
        <dbReference type="ChEBI" id="CHEBI:15901"/>
        <dbReference type="EC" id="3.5.2.2"/>
    </reaction>
</comment>
<evidence type="ECO:0000259" key="6">
    <source>
        <dbReference type="Pfam" id="PF01979"/>
    </source>
</evidence>
<dbReference type="EMBL" id="LHPG02000007">
    <property type="protein sequence ID" value="PRW57064.1"/>
    <property type="molecule type" value="Genomic_DNA"/>
</dbReference>
<gene>
    <name evidence="7" type="ORF">C2E21_4153</name>
</gene>
<evidence type="ECO:0000256" key="1">
    <source>
        <dbReference type="ARBA" id="ARBA00001947"/>
    </source>
</evidence>
<comment type="caution">
    <text evidence="7">The sequence shown here is derived from an EMBL/GenBank/DDBJ whole genome shotgun (WGS) entry which is preliminary data.</text>
</comment>
<evidence type="ECO:0000256" key="2">
    <source>
        <dbReference type="ARBA" id="ARBA00008829"/>
    </source>
</evidence>
<dbReference type="AlphaFoldDB" id="A0A2P6TSN7"/>
<keyword evidence="5" id="KW-1133">Transmembrane helix</keyword>
<protein>
    <recommendedName>
        <fullName evidence="4">dihydropyrimidinase</fullName>
        <ecNumber evidence="4">3.5.2.2</ecNumber>
    </recommendedName>
</protein>
<dbReference type="InterPro" id="IPR011059">
    <property type="entry name" value="Metal-dep_hydrolase_composite"/>
</dbReference>
<dbReference type="PANTHER" id="PTHR11647:SF1">
    <property type="entry name" value="COLLAPSIN RESPONSE MEDIATOR PROTEIN"/>
    <property type="match status" value="1"/>
</dbReference>
<keyword evidence="5" id="KW-0812">Transmembrane</keyword>
<dbReference type="GO" id="GO:0004157">
    <property type="term" value="F:dihydropyrimidinase activity"/>
    <property type="evidence" value="ECO:0007669"/>
    <property type="project" value="UniProtKB-EC"/>
</dbReference>
<organism evidence="7 8">
    <name type="scientific">Chlorella sorokiniana</name>
    <name type="common">Freshwater green alga</name>
    <dbReference type="NCBI Taxonomy" id="3076"/>
    <lineage>
        <taxon>Eukaryota</taxon>
        <taxon>Viridiplantae</taxon>
        <taxon>Chlorophyta</taxon>
        <taxon>core chlorophytes</taxon>
        <taxon>Trebouxiophyceae</taxon>
        <taxon>Chlorellales</taxon>
        <taxon>Chlorellaceae</taxon>
        <taxon>Chlorella clade</taxon>
        <taxon>Chlorella</taxon>
    </lineage>
</organism>
<keyword evidence="8" id="KW-1185">Reference proteome</keyword>
<keyword evidence="5" id="KW-0472">Membrane</keyword>
<dbReference type="EC" id="3.5.2.2" evidence="4"/>
<proteinExistence type="inferred from homology"/>
<evidence type="ECO:0000313" key="8">
    <source>
        <dbReference type="Proteomes" id="UP000239899"/>
    </source>
</evidence>
<comment type="similarity">
    <text evidence="2">Belongs to the metallo-dependent hydrolases superfamily. Hydantoinase/dihydropyrimidinase family.</text>
</comment>
<dbReference type="SUPFAM" id="SSF51556">
    <property type="entry name" value="Metallo-dependent hydrolases"/>
    <property type="match status" value="1"/>
</dbReference>
<evidence type="ECO:0000256" key="5">
    <source>
        <dbReference type="SAM" id="Phobius"/>
    </source>
</evidence>
<dbReference type="InterPro" id="IPR050378">
    <property type="entry name" value="Metallo-dep_Hydrolases_sf"/>
</dbReference>
<reference evidence="7 8" key="1">
    <citation type="journal article" date="2018" name="Plant J.">
        <title>Genome sequences of Chlorella sorokiniana UTEX 1602 and Micractinium conductrix SAG 241.80: implications to maltose excretion by a green alga.</title>
        <authorList>
            <person name="Arriola M.B."/>
            <person name="Velmurugan N."/>
            <person name="Zhang Y."/>
            <person name="Plunkett M.H."/>
            <person name="Hondzo H."/>
            <person name="Barney B.M."/>
        </authorList>
    </citation>
    <scope>NUCLEOTIDE SEQUENCE [LARGE SCALE GENOMIC DNA]</scope>
    <source>
        <strain evidence="8">UTEX 1602</strain>
    </source>
</reference>
<sequence length="607" mass="63451">MELTLVTGCERIYTCSGDILHGHGILVGGRVLGLLAPAQAAAVAAALPLTQVDATGLVACPGFVDMHVHVAGGGGEAGPSSRTPEARLSELLLAGITTVVGITGTDCVSRSQENLITKVRALNADGITALNWCGSYRLPPATATGSVQRDLCLIDSCIGVGEVSVSDHRGSAPTPHELATLGLEARVGGMLGGKAGLVHCHVGPGAARLKPLRDALACANGDLPITTFHPTHVDRSPELAAEGAAWLADGGTLDLTCGSPACREVLRQYREQQVPLSGVTVSSDAYGSLPVFDERGQLVGYDVADPSAMLRFLQGMCLEEGWPLEEGLPFLTANPAHILKLPSKGRIAVGCDADILLLQEDTLQLQYVIAKGEVVKTPDWVRPAMKLLLLLASVLAVASAAAPAIKPPTDPASQRWLETLTSSTIHLYVKRSEGPGGLPLLDLDEQRLAKDGFPADVIAYLRASTDSANDMASKAAKAAAGGPAGTSAGPRRALAATCSNSNIDCLLAKLRAKISSAIGVLRPYIPAGLGRMLNDSVPNGRFISYVSWYIATYRVYYVGRATALMTEAVKYAVKAVIGAASWATWGIVLVYTAIPALVFWLTTVQSY</sequence>
<evidence type="ECO:0000313" key="7">
    <source>
        <dbReference type="EMBL" id="PRW57064.1"/>
    </source>
</evidence>
<dbReference type="GO" id="GO:0008798">
    <property type="term" value="F:beta-aspartyl-peptidase activity"/>
    <property type="evidence" value="ECO:0007669"/>
    <property type="project" value="InterPro"/>
</dbReference>
<dbReference type="InterPro" id="IPR010229">
    <property type="entry name" value="Pept_M38_dipep"/>
</dbReference>
<accession>A0A2P6TSN7</accession>
<dbReference type="Gene3D" id="2.30.40.10">
    <property type="entry name" value="Urease, subunit C, domain 1"/>
    <property type="match status" value="1"/>
</dbReference>
<feature type="domain" description="Amidohydrolase-related" evidence="6">
    <location>
        <begin position="319"/>
        <end position="375"/>
    </location>
</feature>
<dbReference type="Gene3D" id="3.20.20.140">
    <property type="entry name" value="Metal-dependent hydrolases"/>
    <property type="match status" value="1"/>
</dbReference>
<dbReference type="InterPro" id="IPR032466">
    <property type="entry name" value="Metal_Hydrolase"/>
</dbReference>
<dbReference type="PANTHER" id="PTHR11647">
    <property type="entry name" value="HYDRANTOINASE/DIHYDROPYRIMIDINASE FAMILY MEMBER"/>
    <property type="match status" value="1"/>
</dbReference>
<dbReference type="OrthoDB" id="5595695at2759"/>
<dbReference type="SUPFAM" id="SSF51338">
    <property type="entry name" value="Composite domain of metallo-dependent hydrolases"/>
    <property type="match status" value="1"/>
</dbReference>
<evidence type="ECO:0000256" key="4">
    <source>
        <dbReference type="ARBA" id="ARBA00039113"/>
    </source>
</evidence>
<name>A0A2P6TSN7_CHLSO</name>
<dbReference type="Proteomes" id="UP000239899">
    <property type="component" value="Unassembled WGS sequence"/>
</dbReference>
<evidence type="ECO:0000256" key="3">
    <source>
        <dbReference type="ARBA" id="ARBA00036696"/>
    </source>
</evidence>
<dbReference type="InterPro" id="IPR006680">
    <property type="entry name" value="Amidohydro-rel"/>
</dbReference>
<comment type="cofactor">
    <cofactor evidence="1">
        <name>Zn(2+)</name>
        <dbReference type="ChEBI" id="CHEBI:29105"/>
    </cofactor>
</comment>
<dbReference type="Pfam" id="PF01979">
    <property type="entry name" value="Amidohydro_1"/>
    <property type="match status" value="1"/>
</dbReference>
<feature type="transmembrane region" description="Helical" evidence="5">
    <location>
        <begin position="571"/>
        <end position="601"/>
    </location>
</feature>
<dbReference type="NCBIfam" id="TIGR01975">
    <property type="entry name" value="isoAsp_dipep"/>
    <property type="match status" value="1"/>
</dbReference>